<evidence type="ECO:0000256" key="3">
    <source>
        <dbReference type="ARBA" id="ARBA00022827"/>
    </source>
</evidence>
<keyword evidence="8" id="KW-1185">Reference proteome</keyword>
<dbReference type="InterPro" id="IPR016169">
    <property type="entry name" value="FAD-bd_PCMH_sub2"/>
</dbReference>
<dbReference type="PANTHER" id="PTHR42973">
    <property type="entry name" value="BINDING OXIDOREDUCTASE, PUTATIVE (AFU_ORTHOLOGUE AFUA_1G17690)-RELATED"/>
    <property type="match status" value="1"/>
</dbReference>
<dbReference type="PROSITE" id="PS51387">
    <property type="entry name" value="FAD_PCMH"/>
    <property type="match status" value="1"/>
</dbReference>
<dbReference type="EMBL" id="BOPL01000005">
    <property type="protein sequence ID" value="GIK03714.1"/>
    <property type="molecule type" value="Genomic_DNA"/>
</dbReference>
<keyword evidence="3" id="KW-0274">FAD</keyword>
<accession>A0A9P3C4C8</accession>
<dbReference type="GO" id="GO:0016491">
    <property type="term" value="F:oxidoreductase activity"/>
    <property type="evidence" value="ECO:0007669"/>
    <property type="project" value="UniProtKB-KW"/>
</dbReference>
<keyword evidence="4" id="KW-0560">Oxidoreductase</keyword>
<dbReference type="Pfam" id="PF01565">
    <property type="entry name" value="FAD_binding_4"/>
    <property type="match status" value="1"/>
</dbReference>
<dbReference type="InterPro" id="IPR006094">
    <property type="entry name" value="Oxid_FAD_bind_N"/>
</dbReference>
<gene>
    <name evidence="7" type="ORF">Aspvir_007788</name>
</gene>
<dbReference type="RefSeq" id="XP_043126900.1">
    <property type="nucleotide sequence ID" value="XM_043270965.1"/>
</dbReference>
<dbReference type="Proteomes" id="UP000710440">
    <property type="component" value="Unassembled WGS sequence"/>
</dbReference>
<dbReference type="AlphaFoldDB" id="A0A9P3C4C8"/>
<reference evidence="7 8" key="1">
    <citation type="submission" date="2021-02" db="EMBL/GenBank/DDBJ databases">
        <title>Pan-genome distribution and transcriptional activeness of fungal secondary metabolism genes in Aspergillus section Fumigati.</title>
        <authorList>
            <person name="Takahashi H."/>
            <person name="Umemura M."/>
            <person name="Ninomiya A."/>
            <person name="Kusuya Y."/>
            <person name="Urayama S."/>
            <person name="Shimizu M."/>
            <person name="Watanabe A."/>
            <person name="Kamei K."/>
            <person name="Yaguchi T."/>
            <person name="Hagiwara D."/>
        </authorList>
    </citation>
    <scope>NUCLEOTIDE SEQUENCE [LARGE SCALE GENOMIC DNA]</scope>
    <source>
        <strain evidence="7 8">IFM 47045</strain>
    </source>
</reference>
<comment type="caution">
    <text evidence="7">The sequence shown here is derived from an EMBL/GenBank/DDBJ whole genome shotgun (WGS) entry which is preliminary data.</text>
</comment>
<evidence type="ECO:0000256" key="1">
    <source>
        <dbReference type="ARBA" id="ARBA00005466"/>
    </source>
</evidence>
<keyword evidence="5" id="KW-0732">Signal</keyword>
<dbReference type="Gene3D" id="3.30.465.10">
    <property type="match status" value="1"/>
</dbReference>
<dbReference type="InterPro" id="IPR050416">
    <property type="entry name" value="FAD-linked_Oxidoreductase"/>
</dbReference>
<feature type="signal peptide" evidence="5">
    <location>
        <begin position="1"/>
        <end position="21"/>
    </location>
</feature>
<evidence type="ECO:0000256" key="5">
    <source>
        <dbReference type="SAM" id="SignalP"/>
    </source>
</evidence>
<evidence type="ECO:0000313" key="7">
    <source>
        <dbReference type="EMBL" id="GIK03714.1"/>
    </source>
</evidence>
<organism evidence="7 8">
    <name type="scientific">Aspergillus viridinutans</name>
    <dbReference type="NCBI Taxonomy" id="75553"/>
    <lineage>
        <taxon>Eukaryota</taxon>
        <taxon>Fungi</taxon>
        <taxon>Dikarya</taxon>
        <taxon>Ascomycota</taxon>
        <taxon>Pezizomycotina</taxon>
        <taxon>Eurotiomycetes</taxon>
        <taxon>Eurotiomycetidae</taxon>
        <taxon>Eurotiales</taxon>
        <taxon>Aspergillaceae</taxon>
        <taxon>Aspergillus</taxon>
        <taxon>Aspergillus subgen. Fumigati</taxon>
    </lineage>
</organism>
<comment type="similarity">
    <text evidence="1">Belongs to the oxygen-dependent FAD-linked oxidoreductase family.</text>
</comment>
<proteinExistence type="inferred from homology"/>
<keyword evidence="2" id="KW-0285">Flavoprotein</keyword>
<evidence type="ECO:0000313" key="8">
    <source>
        <dbReference type="Proteomes" id="UP000710440"/>
    </source>
</evidence>
<dbReference type="InterPro" id="IPR016166">
    <property type="entry name" value="FAD-bd_PCMH"/>
</dbReference>
<feature type="chain" id="PRO_5040481158" description="FAD-binding PCMH-type domain-containing protein" evidence="5">
    <location>
        <begin position="22"/>
        <end position="496"/>
    </location>
</feature>
<evidence type="ECO:0000256" key="2">
    <source>
        <dbReference type="ARBA" id="ARBA00022630"/>
    </source>
</evidence>
<dbReference type="OrthoDB" id="2151789at2759"/>
<sequence length="496" mass="53222">MSRLIGPLLQLLGLLPLATVALPSSSTGSVCDILNSRFPGSVSYSGDPIYTASVSSYYSGFERALSPSCIFRPTSTAEVSEFVHLVSVNASLQFTIRGGGHTLFTGAANIDGGITVDMRAMNALALSDDHRIASVGGGSIFSDLYPQLVPHNLTVMGGRVPGIGIGGFTTGGGLNFLSRKHGFSCDNIYGYEVVLANGSVVYASASSHRDLWLALKGGSNNFGIVTRFDLATFPQGLMWGGLVLFNYTDHQTINAQAQAFSEFMDPANFDSAADMGLILNFADGSFSIGNSLFYTEPVAYPPVYRPFTSLPSPILDDLGFNNVSGMVAKFGDSLPSRLNRVTELVYSFKNANATIYKHLFQIWEDGCTSLVEAGISGLQVQYLLQPQPVTNGTNSLGQAPGETDIVIGLATVAYDNASDDNTAMIGLQTMVNAQEAILQRAGLYIPFKYLNYADKSQDPFGSYGKANKARVEDVSRRYDPQQMFQRQVPGGFKLFA</sequence>
<evidence type="ECO:0000259" key="6">
    <source>
        <dbReference type="PROSITE" id="PS51387"/>
    </source>
</evidence>
<dbReference type="GO" id="GO:0071949">
    <property type="term" value="F:FAD binding"/>
    <property type="evidence" value="ECO:0007669"/>
    <property type="project" value="InterPro"/>
</dbReference>
<protein>
    <recommendedName>
        <fullName evidence="6">FAD-binding PCMH-type domain-containing protein</fullName>
    </recommendedName>
</protein>
<dbReference type="GeneID" id="66935770"/>
<dbReference type="SUPFAM" id="SSF56176">
    <property type="entry name" value="FAD-binding/transporter-associated domain-like"/>
    <property type="match status" value="1"/>
</dbReference>
<feature type="domain" description="FAD-binding PCMH-type" evidence="6">
    <location>
        <begin position="63"/>
        <end position="235"/>
    </location>
</feature>
<name>A0A9P3C4C8_ASPVI</name>
<evidence type="ECO:0000256" key="4">
    <source>
        <dbReference type="ARBA" id="ARBA00023002"/>
    </source>
</evidence>
<dbReference type="PANTHER" id="PTHR42973:SF22">
    <property type="entry name" value="FAD-BINDING PCMH-TYPE DOMAIN-CONTAINING PROTEIN-RELATED"/>
    <property type="match status" value="1"/>
</dbReference>
<dbReference type="InterPro" id="IPR036318">
    <property type="entry name" value="FAD-bd_PCMH-like_sf"/>
</dbReference>